<dbReference type="InterPro" id="IPR020019">
    <property type="entry name" value="AcTrfase_PglD-like"/>
</dbReference>
<dbReference type="PANTHER" id="PTHR43300:SF7">
    <property type="entry name" value="UDP-N-ACETYLBACILLOSAMINE N-ACETYLTRANSFERASE"/>
    <property type="match status" value="1"/>
</dbReference>
<dbReference type="EMBL" id="MAAX01000164">
    <property type="protein sequence ID" value="OUS12183.1"/>
    <property type="molecule type" value="Genomic_DNA"/>
</dbReference>
<dbReference type="CDD" id="cd03360">
    <property type="entry name" value="LbH_AT_putative"/>
    <property type="match status" value="1"/>
</dbReference>
<evidence type="ECO:0000313" key="5">
    <source>
        <dbReference type="Proteomes" id="UP000196102"/>
    </source>
</evidence>
<feature type="active site" description="Proton acceptor" evidence="2">
    <location>
        <position position="141"/>
    </location>
</feature>
<dbReference type="Gene3D" id="3.40.50.20">
    <property type="match status" value="1"/>
</dbReference>
<gene>
    <name evidence="4" type="ORF">A9Q93_10460</name>
</gene>
<protein>
    <recommendedName>
        <fullName evidence="3">PglD N-terminal domain-containing protein</fullName>
    </recommendedName>
</protein>
<dbReference type="InterPro" id="IPR011004">
    <property type="entry name" value="Trimer_LpxA-like_sf"/>
</dbReference>
<comment type="caution">
    <text evidence="4">The sequence shown here is derived from an EMBL/GenBank/DDBJ whole genome shotgun (WGS) entry which is preliminary data.</text>
</comment>
<proteinExistence type="inferred from homology"/>
<dbReference type="PANTHER" id="PTHR43300">
    <property type="entry name" value="ACETYLTRANSFERASE"/>
    <property type="match status" value="1"/>
</dbReference>
<dbReference type="Gene3D" id="2.160.10.10">
    <property type="entry name" value="Hexapeptide repeat proteins"/>
    <property type="match status" value="1"/>
</dbReference>
<evidence type="ECO:0000313" key="4">
    <source>
        <dbReference type="EMBL" id="OUS12183.1"/>
    </source>
</evidence>
<dbReference type="SUPFAM" id="SSF51161">
    <property type="entry name" value="Trimeric LpxA-like enzymes"/>
    <property type="match status" value="1"/>
</dbReference>
<dbReference type="Pfam" id="PF17836">
    <property type="entry name" value="PglD_N"/>
    <property type="match status" value="1"/>
</dbReference>
<organism evidence="4 5">
    <name type="scientific">Nonlabens dokdonensis</name>
    <dbReference type="NCBI Taxonomy" id="328515"/>
    <lineage>
        <taxon>Bacteria</taxon>
        <taxon>Pseudomonadati</taxon>
        <taxon>Bacteroidota</taxon>
        <taxon>Flavobacteriia</taxon>
        <taxon>Flavobacteriales</taxon>
        <taxon>Flavobacteriaceae</taxon>
        <taxon>Nonlabens</taxon>
    </lineage>
</organism>
<comment type="similarity">
    <text evidence="1">Belongs to the transferase hexapeptide repeat family.</text>
</comment>
<feature type="site" description="Increases basicity of active site His" evidence="2">
    <location>
        <position position="142"/>
    </location>
</feature>
<evidence type="ECO:0000256" key="1">
    <source>
        <dbReference type="ARBA" id="ARBA00007274"/>
    </source>
</evidence>
<dbReference type="RefSeq" id="WP_303687380.1">
    <property type="nucleotide sequence ID" value="NZ_CAJXYO010000011.1"/>
</dbReference>
<feature type="domain" description="PglD N-terminal" evidence="3">
    <location>
        <begin position="3"/>
        <end position="84"/>
    </location>
</feature>
<sequence length="214" mass="23772">MKKIAIIGASGLAREIWDLINAINDQKLQWEIIGFYDDAYATPTQIIGDSICHGSISLLNDVKEELSIAFGIANREVVSNVFHTLSRKRNFNFPNLLHPSVEKGFDFKMGKGNVIATQTVFTTNVEIGDFNFFNTCCGIGHDSKIGNFNCFMPRVQISGNVIIGDFNNFYMSSMIVQDKSVGDKNTIFAATLLTKSIKDNRTYFGVPGKKIPNL</sequence>
<reference evidence="5" key="1">
    <citation type="journal article" date="2017" name="Proc. Natl. Acad. Sci. U.S.A.">
        <title>Simulation of Deepwater Horizon oil plume reveals substrate specialization within a complex community of hydrocarbon-degraders.</title>
        <authorList>
            <person name="Hu P."/>
            <person name="Dubinsky E.A."/>
            <person name="Probst A.J."/>
            <person name="Wang J."/>
            <person name="Sieber C.M.K."/>
            <person name="Tom L.M."/>
            <person name="Gardinali P."/>
            <person name="Banfield J.F."/>
            <person name="Atlas R.M."/>
            <person name="Andersen G.L."/>
        </authorList>
    </citation>
    <scope>NUCLEOTIDE SEQUENCE [LARGE SCALE GENOMIC DNA]</scope>
</reference>
<dbReference type="AlphaFoldDB" id="A0A1Z8APG8"/>
<evidence type="ECO:0000259" key="3">
    <source>
        <dbReference type="Pfam" id="PF17836"/>
    </source>
</evidence>
<accession>A0A1Z8APG8</accession>
<dbReference type="InterPro" id="IPR041561">
    <property type="entry name" value="PglD_N"/>
</dbReference>
<name>A0A1Z8APG8_9FLAO</name>
<dbReference type="InterPro" id="IPR050179">
    <property type="entry name" value="Trans_hexapeptide_repeat"/>
</dbReference>
<dbReference type="Proteomes" id="UP000196102">
    <property type="component" value="Unassembled WGS sequence"/>
</dbReference>
<evidence type="ECO:0000256" key="2">
    <source>
        <dbReference type="PIRSR" id="PIRSR620019-1"/>
    </source>
</evidence>